<keyword evidence="2" id="KW-0004">4Fe-4S</keyword>
<keyword evidence="6" id="KW-0408">Iron</keyword>
<feature type="domain" description="Nitrite/Sulfite reductase ferredoxin-like" evidence="9">
    <location>
        <begin position="400"/>
        <end position="466"/>
    </location>
</feature>
<dbReference type="InterPro" id="IPR005117">
    <property type="entry name" value="NiRdtase/SiRdtase_haem-b_fer"/>
</dbReference>
<evidence type="ECO:0000259" key="9">
    <source>
        <dbReference type="Pfam" id="PF03460"/>
    </source>
</evidence>
<dbReference type="EMBL" id="LS398110">
    <property type="protein sequence ID" value="SPP95431.1"/>
    <property type="molecule type" value="Genomic_DNA"/>
</dbReference>
<dbReference type="InterPro" id="IPR012798">
    <property type="entry name" value="Cbl_synth_CobG-like"/>
</dbReference>
<dbReference type="InterPro" id="IPR036136">
    <property type="entry name" value="Nit/Sulf_reduc_fer-like_dom_sf"/>
</dbReference>
<dbReference type="GO" id="GO:0020037">
    <property type="term" value="F:heme binding"/>
    <property type="evidence" value="ECO:0007669"/>
    <property type="project" value="InterPro"/>
</dbReference>
<accession>A0A2U3Q1Z4</accession>
<dbReference type="AlphaFoldDB" id="A0A2U3Q1Z4"/>
<keyword evidence="5" id="KW-0560">Oxidoreductase</keyword>
<evidence type="ECO:0000256" key="5">
    <source>
        <dbReference type="ARBA" id="ARBA00023002"/>
    </source>
</evidence>
<evidence type="ECO:0000256" key="6">
    <source>
        <dbReference type="ARBA" id="ARBA00023004"/>
    </source>
</evidence>
<evidence type="ECO:0000256" key="2">
    <source>
        <dbReference type="ARBA" id="ARBA00022485"/>
    </source>
</evidence>
<evidence type="ECO:0008006" key="12">
    <source>
        <dbReference type="Google" id="ProtNLM"/>
    </source>
</evidence>
<keyword evidence="3" id="KW-0349">Heme</keyword>
<keyword evidence="4" id="KW-0479">Metal-binding</keyword>
<name>A0A2U3Q1Z4_9BRAD</name>
<reference evidence="10 11" key="1">
    <citation type="submission" date="2018-03" db="EMBL/GenBank/DDBJ databases">
        <authorList>
            <person name="Gully D."/>
        </authorList>
    </citation>
    <scope>NUCLEOTIDE SEQUENCE [LARGE SCALE GENOMIC DNA]</scope>
    <source>
        <strain evidence="10">ORS3257</strain>
    </source>
</reference>
<dbReference type="Pfam" id="PF01077">
    <property type="entry name" value="NIR_SIR"/>
    <property type="match status" value="2"/>
</dbReference>
<comment type="similarity">
    <text evidence="1">Belongs to the nitrite and sulfite reductase 4Fe-4S domain family.</text>
</comment>
<feature type="domain" description="Nitrite/Sulfite reductase ferredoxin-like" evidence="9">
    <location>
        <begin position="147"/>
        <end position="207"/>
    </location>
</feature>
<proteinExistence type="inferred from homology"/>
<dbReference type="KEGG" id="bvz:BRAD3257_4443"/>
<feature type="domain" description="Nitrite/sulphite reductase 4Fe-4S" evidence="8">
    <location>
        <begin position="481"/>
        <end position="595"/>
    </location>
</feature>
<evidence type="ECO:0000256" key="3">
    <source>
        <dbReference type="ARBA" id="ARBA00022617"/>
    </source>
</evidence>
<dbReference type="SUPFAM" id="SSF56014">
    <property type="entry name" value="Nitrite and sulphite reductase 4Fe-4S domain-like"/>
    <property type="match status" value="2"/>
</dbReference>
<dbReference type="InterPro" id="IPR006067">
    <property type="entry name" value="NO2/SO3_Rdtase_4Fe4S_dom"/>
</dbReference>
<dbReference type="Pfam" id="PF03460">
    <property type="entry name" value="NIR_SIR_ferr"/>
    <property type="match status" value="2"/>
</dbReference>
<dbReference type="GO" id="GO:0016491">
    <property type="term" value="F:oxidoreductase activity"/>
    <property type="evidence" value="ECO:0007669"/>
    <property type="project" value="UniProtKB-KW"/>
</dbReference>
<dbReference type="NCBIfam" id="NF007126">
    <property type="entry name" value="PRK09567.1"/>
    <property type="match status" value="1"/>
</dbReference>
<dbReference type="PRINTS" id="PR00397">
    <property type="entry name" value="SIROHAEM"/>
</dbReference>
<evidence type="ECO:0000256" key="7">
    <source>
        <dbReference type="ARBA" id="ARBA00023014"/>
    </source>
</evidence>
<keyword evidence="7" id="KW-0411">Iron-sulfur</keyword>
<evidence type="ECO:0000313" key="11">
    <source>
        <dbReference type="Proteomes" id="UP000246085"/>
    </source>
</evidence>
<dbReference type="PANTHER" id="PTHR32439:SF0">
    <property type="entry name" value="FERREDOXIN--NITRITE REDUCTASE, CHLOROPLASTIC"/>
    <property type="match status" value="1"/>
</dbReference>
<dbReference type="InterPro" id="IPR006066">
    <property type="entry name" value="NO2/SO3_Rdtase_FeS/sirohaem_BS"/>
</dbReference>
<protein>
    <recommendedName>
        <fullName evidence="12">NirA family protein</fullName>
    </recommendedName>
</protein>
<dbReference type="InterPro" id="IPR045854">
    <property type="entry name" value="NO2/SO3_Rdtase_4Fe4S_sf"/>
</dbReference>
<dbReference type="NCBIfam" id="TIGR02435">
    <property type="entry name" value="CobG"/>
    <property type="match status" value="1"/>
</dbReference>
<evidence type="ECO:0000256" key="1">
    <source>
        <dbReference type="ARBA" id="ARBA00010429"/>
    </source>
</evidence>
<dbReference type="InterPro" id="IPR051329">
    <property type="entry name" value="NIR_SIR_4Fe-4S"/>
</dbReference>
<sequence length="625" mass="68923">MRSRRQSQLSFPRVAQFSVDATEVAAGASLHTMKIDTVSVDFTDEQKRYLEGFTTGLQISRVGRGLGTGTGKTNAEPTGPDAVHIKAQDKVIAAGKKLADQEKFKREEHPFDAYPRLRQQARDNTPPSPADNFRWRYYGIFYVAPTQDSYMCRLRIPNGIMKHWQLSGLADLADELCGPYSHVTTRANLQLREIPPKHAIRMIEGIQDLGLCSRGSGADNIRNVTGTPTAGIDPQEIIDTRPYAREWHYHILNDRSLYGLPRKFNVAFDGAGRIAVLEETNDIAFTAYEVKDGFGVEPSIWFRLGLGGITGHKDFAKYSGIIVKPEQATAVADAIVRVFIDHGDRTNRNKARLKYVLDSVGHDGFLKLVEERLKKPFTRVPEEAFAPRPAADRLAHIGVHKQKQDGLNWIGVSLTLGKLTSDQMRGLAKVSRDLGDGEIRLTVWQNLLLSGVRDENVELAVAAIKQIGLAVEASHIRAGLIACTGNAGCRFAAANTKRHAAEIGDWCEPRVAMDKPVNIHVTGCHHSCAQHYISDIGLIGARVPVGEEDTVEGYHLFTGGGFGPDADVGQEVYHDLKAEDAPKTVEKLLKAYIAHRSSPDETFLSFARRHDGETLRKLADAQVSA</sequence>
<dbReference type="SUPFAM" id="SSF55124">
    <property type="entry name" value="Nitrite/Sulfite reductase N-terminal domain-like"/>
    <property type="match status" value="2"/>
</dbReference>
<dbReference type="Gene3D" id="3.90.480.10">
    <property type="entry name" value="Sulfite Reductase Hemoprotein,Domain 2"/>
    <property type="match status" value="1"/>
</dbReference>
<feature type="domain" description="Nitrite/sulphite reductase 4Fe-4S" evidence="8">
    <location>
        <begin position="218"/>
        <end position="376"/>
    </location>
</feature>
<dbReference type="Proteomes" id="UP000246085">
    <property type="component" value="Chromosome BRAD3257"/>
</dbReference>
<organism evidence="10 11">
    <name type="scientific">Bradyrhizobium vignae</name>
    <dbReference type="NCBI Taxonomy" id="1549949"/>
    <lineage>
        <taxon>Bacteria</taxon>
        <taxon>Pseudomonadati</taxon>
        <taxon>Pseudomonadota</taxon>
        <taxon>Alphaproteobacteria</taxon>
        <taxon>Hyphomicrobiales</taxon>
        <taxon>Nitrobacteraceae</taxon>
        <taxon>Bradyrhizobium</taxon>
    </lineage>
</organism>
<evidence type="ECO:0000259" key="8">
    <source>
        <dbReference type="Pfam" id="PF01077"/>
    </source>
</evidence>
<dbReference type="PANTHER" id="PTHR32439">
    <property type="entry name" value="FERREDOXIN--NITRITE REDUCTASE, CHLOROPLASTIC"/>
    <property type="match status" value="1"/>
</dbReference>
<dbReference type="GO" id="GO:0051539">
    <property type="term" value="F:4 iron, 4 sulfur cluster binding"/>
    <property type="evidence" value="ECO:0007669"/>
    <property type="project" value="UniProtKB-KW"/>
</dbReference>
<dbReference type="PROSITE" id="PS00365">
    <property type="entry name" value="NIR_SIR"/>
    <property type="match status" value="1"/>
</dbReference>
<dbReference type="Gene3D" id="3.30.413.10">
    <property type="entry name" value="Sulfite Reductase Hemoprotein, domain 1"/>
    <property type="match status" value="2"/>
</dbReference>
<gene>
    <name evidence="10" type="ORF">BRAD3257_4443</name>
</gene>
<evidence type="ECO:0000313" key="10">
    <source>
        <dbReference type="EMBL" id="SPP95431.1"/>
    </source>
</evidence>
<evidence type="ECO:0000256" key="4">
    <source>
        <dbReference type="ARBA" id="ARBA00022723"/>
    </source>
</evidence>
<dbReference type="GO" id="GO:0046872">
    <property type="term" value="F:metal ion binding"/>
    <property type="evidence" value="ECO:0007669"/>
    <property type="project" value="UniProtKB-KW"/>
</dbReference>